<reference evidence="1 2" key="1">
    <citation type="submission" date="2022-11" db="EMBL/GenBank/DDBJ databases">
        <title>Whole genome sequence of Eschrichtius robustus ER-17-0199.</title>
        <authorList>
            <person name="Bruniche-Olsen A."/>
            <person name="Black A.N."/>
            <person name="Fields C.J."/>
            <person name="Walden K."/>
            <person name="Dewoody J.A."/>
        </authorList>
    </citation>
    <scope>NUCLEOTIDE SEQUENCE [LARGE SCALE GENOMIC DNA]</scope>
    <source>
        <strain evidence="1">ER-17-0199</strain>
        <tissue evidence="1">Blubber</tissue>
    </source>
</reference>
<accession>A0AB34HE05</accession>
<evidence type="ECO:0000313" key="2">
    <source>
        <dbReference type="Proteomes" id="UP001159641"/>
    </source>
</evidence>
<evidence type="ECO:0008006" key="3">
    <source>
        <dbReference type="Google" id="ProtNLM"/>
    </source>
</evidence>
<keyword evidence="2" id="KW-1185">Reference proteome</keyword>
<sequence length="161" mass="17504">MSATIVDVQVVDSSWAGISSAADSNSAEKELGLSSVALRLRLGWATSLFGIEVSSSPTNGGLAWSDDADGGRGREISRDFAKLYELDSDPERKEFLDDLFVFMQKRGLEREGHGLAMEAQTAMHCSGQNTPELLHLSPASLPPPLLETRAWSVDQQQAKQR</sequence>
<comment type="caution">
    <text evidence="1">The sequence shown here is derived from an EMBL/GenBank/DDBJ whole genome shotgun (WGS) entry which is preliminary data.</text>
</comment>
<dbReference type="AlphaFoldDB" id="A0AB34HE05"/>
<organism evidence="1 2">
    <name type="scientific">Eschrichtius robustus</name>
    <name type="common">California gray whale</name>
    <name type="synonym">Eschrichtius gibbosus</name>
    <dbReference type="NCBI Taxonomy" id="9764"/>
    <lineage>
        <taxon>Eukaryota</taxon>
        <taxon>Metazoa</taxon>
        <taxon>Chordata</taxon>
        <taxon>Craniata</taxon>
        <taxon>Vertebrata</taxon>
        <taxon>Euteleostomi</taxon>
        <taxon>Mammalia</taxon>
        <taxon>Eutheria</taxon>
        <taxon>Laurasiatheria</taxon>
        <taxon>Artiodactyla</taxon>
        <taxon>Whippomorpha</taxon>
        <taxon>Cetacea</taxon>
        <taxon>Mysticeti</taxon>
        <taxon>Eschrichtiidae</taxon>
        <taxon>Eschrichtius</taxon>
    </lineage>
</organism>
<evidence type="ECO:0000313" key="1">
    <source>
        <dbReference type="EMBL" id="KAJ8790283.1"/>
    </source>
</evidence>
<dbReference type="Proteomes" id="UP001159641">
    <property type="component" value="Unassembled WGS sequence"/>
</dbReference>
<proteinExistence type="predicted"/>
<gene>
    <name evidence="1" type="ORF">J1605_021360</name>
</gene>
<dbReference type="EMBL" id="JAIQCJ010001357">
    <property type="protein sequence ID" value="KAJ8790283.1"/>
    <property type="molecule type" value="Genomic_DNA"/>
</dbReference>
<name>A0AB34HE05_ESCRO</name>
<protein>
    <recommendedName>
        <fullName evidence="3">AT-rich interactive domain-containing protein 3B</fullName>
    </recommendedName>
</protein>